<dbReference type="Proteomes" id="UP000694853">
    <property type="component" value="Unplaced"/>
</dbReference>
<feature type="compositionally biased region" description="Basic residues" evidence="1">
    <location>
        <begin position="104"/>
        <end position="114"/>
    </location>
</feature>
<dbReference type="OrthoDB" id="1742098at2759"/>
<protein>
    <submittedName>
        <fullName evidence="3">Uncharacterized protein LOC113862503</fullName>
    </submittedName>
</protein>
<sequence length="135" mass="15547">MKEGESVNDYFSRTLTIANKMKANDENKGDVIVVKKIMRSMTHKFDYVVCSIEESKDTDTLTIDELQSSLLLHELCMTSHVEEEQALQIAHAEQGRRRESRGGFGRRGRGRGHGRQGFDKSIVECYTCHQLRHFR</sequence>
<dbReference type="AlphaFoldDB" id="A0A8B8L5A5"/>
<evidence type="ECO:0000313" key="2">
    <source>
        <dbReference type="Proteomes" id="UP000694853"/>
    </source>
</evidence>
<dbReference type="KEGG" id="aprc:113862503"/>
<dbReference type="RefSeq" id="XP_027351387.1">
    <property type="nucleotide sequence ID" value="XM_027495586.1"/>
</dbReference>
<name>A0A8B8L5A5_ABRPR</name>
<feature type="region of interest" description="Disordered" evidence="1">
    <location>
        <begin position="91"/>
        <end position="115"/>
    </location>
</feature>
<reference evidence="2" key="1">
    <citation type="journal article" date="2019" name="Toxins">
        <title>Detection of Abrin-Like and Prepropulchellin-Like Toxin Genes and Transcripts Using Whole Genome Sequencing and Full-Length Transcript Sequencing of Abrus precatorius.</title>
        <authorList>
            <person name="Hovde B.T."/>
            <person name="Daligault H.E."/>
            <person name="Hanschen E.R."/>
            <person name="Kunde Y.A."/>
            <person name="Johnson M.B."/>
            <person name="Starkenburg S.R."/>
            <person name="Johnson S.L."/>
        </authorList>
    </citation>
    <scope>NUCLEOTIDE SEQUENCE [LARGE SCALE GENOMIC DNA]</scope>
</reference>
<dbReference type="PANTHER" id="PTHR35317:SF34">
    <property type="match status" value="1"/>
</dbReference>
<reference evidence="3" key="2">
    <citation type="submission" date="2025-08" db="UniProtKB">
        <authorList>
            <consortium name="RefSeq"/>
        </authorList>
    </citation>
    <scope>IDENTIFICATION</scope>
    <source>
        <tissue evidence="3">Young leaves</tissue>
    </source>
</reference>
<evidence type="ECO:0000256" key="1">
    <source>
        <dbReference type="SAM" id="MobiDB-lite"/>
    </source>
</evidence>
<organism evidence="2 3">
    <name type="scientific">Abrus precatorius</name>
    <name type="common">Indian licorice</name>
    <name type="synonym">Glycine abrus</name>
    <dbReference type="NCBI Taxonomy" id="3816"/>
    <lineage>
        <taxon>Eukaryota</taxon>
        <taxon>Viridiplantae</taxon>
        <taxon>Streptophyta</taxon>
        <taxon>Embryophyta</taxon>
        <taxon>Tracheophyta</taxon>
        <taxon>Spermatophyta</taxon>
        <taxon>Magnoliopsida</taxon>
        <taxon>eudicotyledons</taxon>
        <taxon>Gunneridae</taxon>
        <taxon>Pentapetalae</taxon>
        <taxon>rosids</taxon>
        <taxon>fabids</taxon>
        <taxon>Fabales</taxon>
        <taxon>Fabaceae</taxon>
        <taxon>Papilionoideae</taxon>
        <taxon>50 kb inversion clade</taxon>
        <taxon>NPAAA clade</taxon>
        <taxon>indigoferoid/millettioid clade</taxon>
        <taxon>Abreae</taxon>
        <taxon>Abrus</taxon>
    </lineage>
</organism>
<accession>A0A8B8L5A5</accession>
<keyword evidence="2" id="KW-1185">Reference proteome</keyword>
<dbReference type="Pfam" id="PF14223">
    <property type="entry name" value="Retrotran_gag_2"/>
    <property type="match status" value="1"/>
</dbReference>
<dbReference type="GeneID" id="113862503"/>
<dbReference type="PANTHER" id="PTHR35317">
    <property type="entry name" value="OS04G0629600 PROTEIN"/>
    <property type="match status" value="1"/>
</dbReference>
<evidence type="ECO:0000313" key="3">
    <source>
        <dbReference type="RefSeq" id="XP_027351387.1"/>
    </source>
</evidence>
<gene>
    <name evidence="3" type="primary">LOC113862503</name>
</gene>
<proteinExistence type="predicted"/>